<evidence type="ECO:0000313" key="14">
    <source>
        <dbReference type="Proteomes" id="UP001303160"/>
    </source>
</evidence>
<dbReference type="PANTHER" id="PTHR40621:SF11">
    <property type="entry name" value="TRANSCRIPTION FACTOR KAPC-RELATED"/>
    <property type="match status" value="1"/>
</dbReference>
<sequence>MDVYPRLLELLVGRGIPYTRGVKEVAVVAPSVLLLIFPFSLCLFFFSCHNTYTKRKDPIAMILVHPNQFPNVYLDHSESSDAPSQADTPTNTPESKAAQRRAQVRRAQIQHRQRKAGYVKDLEQEVAKIRRQIEDVDHERRALRAENEGMRAQLRSRGMLVQQPTPTQLLQVGEVPEAIEPWYMSEEMDFTMTMKLGYDEVLGAPCYMVSGLSPSPAQGQATAGVGLISPNSDHVTNNITPTPQPATTVFTPARTATFNSSPAMDRSIADAAPGNSTTENNSSEIPELPPMTPTQIQTAINFILAFHICRDHLHPSLFTPSSSSSGHTLTATSLALQSAPPSVFTAAKKTKLFPGSTVSIKPPERLAEWESSALTLGNLYRLSKVLGKDELQITPVQAWFELVEGYGLERAMEKTEELKGEVGRRRGKAVRCPHFGAVVGRGEWEGIVRGVMGVGDDVVC</sequence>
<feature type="compositionally biased region" description="Basic residues" evidence="10">
    <location>
        <begin position="98"/>
        <end position="112"/>
    </location>
</feature>
<evidence type="ECO:0000256" key="3">
    <source>
        <dbReference type="ARBA" id="ARBA00007163"/>
    </source>
</evidence>
<dbReference type="SUPFAM" id="SSF57959">
    <property type="entry name" value="Leucine zipper domain"/>
    <property type="match status" value="1"/>
</dbReference>
<feature type="domain" description="BZIP" evidence="12">
    <location>
        <begin position="92"/>
        <end position="156"/>
    </location>
</feature>
<reference evidence="13" key="2">
    <citation type="submission" date="2023-05" db="EMBL/GenBank/DDBJ databases">
        <authorList>
            <consortium name="Lawrence Berkeley National Laboratory"/>
            <person name="Steindorff A."/>
            <person name="Hensen N."/>
            <person name="Bonometti L."/>
            <person name="Westerberg I."/>
            <person name="Brannstrom I.O."/>
            <person name="Guillou S."/>
            <person name="Cros-Aarteil S."/>
            <person name="Calhoun S."/>
            <person name="Haridas S."/>
            <person name="Kuo A."/>
            <person name="Mondo S."/>
            <person name="Pangilinan J."/>
            <person name="Riley R."/>
            <person name="Labutti K."/>
            <person name="Andreopoulos B."/>
            <person name="Lipzen A."/>
            <person name="Chen C."/>
            <person name="Yanf M."/>
            <person name="Daum C."/>
            <person name="Ng V."/>
            <person name="Clum A."/>
            <person name="Ohm R."/>
            <person name="Martin F."/>
            <person name="Silar P."/>
            <person name="Natvig D."/>
            <person name="Lalanne C."/>
            <person name="Gautier V."/>
            <person name="Ament-Velasquez S.L."/>
            <person name="Kruys A."/>
            <person name="Hutchinson M.I."/>
            <person name="Powell A.J."/>
            <person name="Barry K."/>
            <person name="Miller A.N."/>
            <person name="Grigoriev I.V."/>
            <person name="Debuchy R."/>
            <person name="Gladieux P."/>
            <person name="Thoren M.H."/>
            <person name="Johannesson H."/>
        </authorList>
    </citation>
    <scope>NUCLEOTIDE SEQUENCE</scope>
    <source>
        <strain evidence="13">CBS 315.58</strain>
    </source>
</reference>
<reference evidence="13" key="1">
    <citation type="journal article" date="2023" name="Mol. Phylogenet. Evol.">
        <title>Genome-scale phylogeny and comparative genomics of the fungal order Sordariales.</title>
        <authorList>
            <person name="Hensen N."/>
            <person name="Bonometti L."/>
            <person name="Westerberg I."/>
            <person name="Brannstrom I.O."/>
            <person name="Guillou S."/>
            <person name="Cros-Aarteil S."/>
            <person name="Calhoun S."/>
            <person name="Haridas S."/>
            <person name="Kuo A."/>
            <person name="Mondo S."/>
            <person name="Pangilinan J."/>
            <person name="Riley R."/>
            <person name="LaButti K."/>
            <person name="Andreopoulos B."/>
            <person name="Lipzen A."/>
            <person name="Chen C."/>
            <person name="Yan M."/>
            <person name="Daum C."/>
            <person name="Ng V."/>
            <person name="Clum A."/>
            <person name="Steindorff A."/>
            <person name="Ohm R.A."/>
            <person name="Martin F."/>
            <person name="Silar P."/>
            <person name="Natvig D.O."/>
            <person name="Lalanne C."/>
            <person name="Gautier V."/>
            <person name="Ament-Velasquez S.L."/>
            <person name="Kruys A."/>
            <person name="Hutchinson M.I."/>
            <person name="Powell A.J."/>
            <person name="Barry K."/>
            <person name="Miller A.N."/>
            <person name="Grigoriev I.V."/>
            <person name="Debuchy R."/>
            <person name="Gladieux P."/>
            <person name="Hiltunen Thoren M."/>
            <person name="Johannesson H."/>
        </authorList>
    </citation>
    <scope>NUCLEOTIDE SEQUENCE</scope>
    <source>
        <strain evidence="13">CBS 315.58</strain>
    </source>
</reference>
<feature type="region of interest" description="Disordered" evidence="10">
    <location>
        <begin position="74"/>
        <end position="112"/>
    </location>
</feature>
<dbReference type="PANTHER" id="PTHR40621">
    <property type="entry name" value="TRANSCRIPTION FACTOR KAPC-RELATED"/>
    <property type="match status" value="1"/>
</dbReference>
<evidence type="ECO:0000256" key="11">
    <source>
        <dbReference type="SAM" id="Phobius"/>
    </source>
</evidence>
<evidence type="ECO:0000313" key="13">
    <source>
        <dbReference type="EMBL" id="KAK4196392.1"/>
    </source>
</evidence>
<dbReference type="InterPro" id="IPR050936">
    <property type="entry name" value="AP-1-like"/>
</dbReference>
<evidence type="ECO:0000259" key="12">
    <source>
        <dbReference type="SMART" id="SM00338"/>
    </source>
</evidence>
<evidence type="ECO:0000256" key="6">
    <source>
        <dbReference type="ARBA" id="ARBA00023163"/>
    </source>
</evidence>
<dbReference type="Proteomes" id="UP001303160">
    <property type="component" value="Unassembled WGS sequence"/>
</dbReference>
<keyword evidence="6" id="KW-0804">Transcription</keyword>
<feature type="transmembrane region" description="Helical" evidence="11">
    <location>
        <begin position="25"/>
        <end position="46"/>
    </location>
</feature>
<keyword evidence="11" id="KW-0472">Membrane</keyword>
<keyword evidence="11" id="KW-0812">Transmembrane</keyword>
<organism evidence="13 14">
    <name type="scientific">Triangularia verruculosa</name>
    <dbReference type="NCBI Taxonomy" id="2587418"/>
    <lineage>
        <taxon>Eukaryota</taxon>
        <taxon>Fungi</taxon>
        <taxon>Dikarya</taxon>
        <taxon>Ascomycota</taxon>
        <taxon>Pezizomycotina</taxon>
        <taxon>Sordariomycetes</taxon>
        <taxon>Sordariomycetidae</taxon>
        <taxon>Sordariales</taxon>
        <taxon>Podosporaceae</taxon>
        <taxon>Triangularia</taxon>
    </lineage>
</organism>
<comment type="similarity">
    <text evidence="3">Belongs to the bZIP family.</text>
</comment>
<dbReference type="CDD" id="cd14688">
    <property type="entry name" value="bZIP_YAP"/>
    <property type="match status" value="1"/>
</dbReference>
<keyword evidence="9" id="KW-0175">Coiled coil</keyword>
<dbReference type="SMART" id="SM00338">
    <property type="entry name" value="BRLZ"/>
    <property type="match status" value="1"/>
</dbReference>
<dbReference type="InterPro" id="IPR004827">
    <property type="entry name" value="bZIP"/>
</dbReference>
<dbReference type="EMBL" id="MU863986">
    <property type="protein sequence ID" value="KAK4196392.1"/>
    <property type="molecule type" value="Genomic_DNA"/>
</dbReference>
<dbReference type="GO" id="GO:0090575">
    <property type="term" value="C:RNA polymerase II transcription regulator complex"/>
    <property type="evidence" value="ECO:0007669"/>
    <property type="project" value="TreeGrafter"/>
</dbReference>
<dbReference type="GO" id="GO:0001228">
    <property type="term" value="F:DNA-binding transcription activator activity, RNA polymerase II-specific"/>
    <property type="evidence" value="ECO:0007669"/>
    <property type="project" value="TreeGrafter"/>
</dbReference>
<dbReference type="GO" id="GO:0000976">
    <property type="term" value="F:transcription cis-regulatory region binding"/>
    <property type="evidence" value="ECO:0007669"/>
    <property type="project" value="InterPro"/>
</dbReference>
<keyword evidence="7" id="KW-0539">Nucleus</keyword>
<evidence type="ECO:0000256" key="10">
    <source>
        <dbReference type="SAM" id="MobiDB-lite"/>
    </source>
</evidence>
<evidence type="ECO:0000256" key="8">
    <source>
        <dbReference type="ARBA" id="ARBA00044067"/>
    </source>
</evidence>
<evidence type="ECO:0000256" key="2">
    <source>
        <dbReference type="ARBA" id="ARBA00004123"/>
    </source>
</evidence>
<evidence type="ECO:0000256" key="5">
    <source>
        <dbReference type="ARBA" id="ARBA00023125"/>
    </source>
</evidence>
<evidence type="ECO:0000256" key="1">
    <source>
        <dbReference type="ARBA" id="ARBA00004049"/>
    </source>
</evidence>
<keyword evidence="4" id="KW-0805">Transcription regulation</keyword>
<feature type="compositionally biased region" description="Polar residues" evidence="10">
    <location>
        <begin position="274"/>
        <end position="284"/>
    </location>
</feature>
<keyword evidence="11" id="KW-1133">Transmembrane helix</keyword>
<dbReference type="InterPro" id="IPR046347">
    <property type="entry name" value="bZIP_sf"/>
</dbReference>
<comment type="caution">
    <text evidence="13">The sequence shown here is derived from an EMBL/GenBank/DDBJ whole genome shotgun (WGS) entry which is preliminary data.</text>
</comment>
<proteinExistence type="inferred from homology"/>
<feature type="coiled-coil region" evidence="9">
    <location>
        <begin position="119"/>
        <end position="153"/>
    </location>
</feature>
<dbReference type="AlphaFoldDB" id="A0AAN6XEL9"/>
<comment type="subcellular location">
    <subcellularLocation>
        <location evidence="2">Nucleus</location>
    </subcellularLocation>
</comment>
<evidence type="ECO:0000256" key="9">
    <source>
        <dbReference type="SAM" id="Coils"/>
    </source>
</evidence>
<evidence type="ECO:0000256" key="7">
    <source>
        <dbReference type="ARBA" id="ARBA00023242"/>
    </source>
</evidence>
<accession>A0AAN6XEL9</accession>
<protein>
    <recommendedName>
        <fullName evidence="8">Putative transcription factor kapC</fullName>
    </recommendedName>
</protein>
<feature type="compositionally biased region" description="Polar residues" evidence="10">
    <location>
        <begin position="80"/>
        <end position="94"/>
    </location>
</feature>
<feature type="region of interest" description="Disordered" evidence="10">
    <location>
        <begin position="265"/>
        <end position="289"/>
    </location>
</feature>
<evidence type="ECO:0000256" key="4">
    <source>
        <dbReference type="ARBA" id="ARBA00023015"/>
    </source>
</evidence>
<name>A0AAN6XEL9_9PEZI</name>
<gene>
    <name evidence="13" type="ORF">QBC40DRAFT_234549</name>
</gene>
<keyword evidence="5" id="KW-0238">DNA-binding</keyword>
<comment type="function">
    <text evidence="1">Putative transcription factor.</text>
</comment>
<keyword evidence="14" id="KW-1185">Reference proteome</keyword>
<dbReference type="Gene3D" id="1.20.5.170">
    <property type="match status" value="1"/>
</dbReference>